<comment type="caution">
    <text evidence="4">The sequence shown here is derived from an EMBL/GenBank/DDBJ whole genome shotgun (WGS) entry which is preliminary data.</text>
</comment>
<feature type="transmembrane region" description="Helical" evidence="2">
    <location>
        <begin position="32"/>
        <end position="51"/>
    </location>
</feature>
<keyword evidence="4" id="KW-0378">Hydrolase</keyword>
<gene>
    <name evidence="4" type="ORF">HEB94_003012</name>
</gene>
<evidence type="ECO:0000313" key="5">
    <source>
        <dbReference type="Proteomes" id="UP000638648"/>
    </source>
</evidence>
<organism evidence="4 5">
    <name type="scientific">Actinopolymorpha pittospori</name>
    <dbReference type="NCBI Taxonomy" id="648752"/>
    <lineage>
        <taxon>Bacteria</taxon>
        <taxon>Bacillati</taxon>
        <taxon>Actinomycetota</taxon>
        <taxon>Actinomycetes</taxon>
        <taxon>Propionibacteriales</taxon>
        <taxon>Actinopolymorphaceae</taxon>
        <taxon>Actinopolymorpha</taxon>
    </lineage>
</organism>
<feature type="compositionally biased region" description="Basic and acidic residues" evidence="1">
    <location>
        <begin position="73"/>
        <end position="88"/>
    </location>
</feature>
<evidence type="ECO:0000256" key="2">
    <source>
        <dbReference type="SAM" id="Phobius"/>
    </source>
</evidence>
<dbReference type="RefSeq" id="WP_192750338.1">
    <property type="nucleotide sequence ID" value="NZ_BAABJL010000011.1"/>
</dbReference>
<dbReference type="GO" id="GO:0006508">
    <property type="term" value="P:proteolysis"/>
    <property type="evidence" value="ECO:0007669"/>
    <property type="project" value="UniProtKB-KW"/>
</dbReference>
<evidence type="ECO:0000313" key="4">
    <source>
        <dbReference type="EMBL" id="MBE1606164.1"/>
    </source>
</evidence>
<dbReference type="Pfam" id="PF20059">
    <property type="entry name" value="DUF6458"/>
    <property type="match status" value="1"/>
</dbReference>
<evidence type="ECO:0000259" key="3">
    <source>
        <dbReference type="Pfam" id="PF20059"/>
    </source>
</evidence>
<feature type="domain" description="DUF6458" evidence="3">
    <location>
        <begin position="1"/>
        <end position="77"/>
    </location>
</feature>
<dbReference type="EMBL" id="JADBEM010000001">
    <property type="protein sequence ID" value="MBE1606164.1"/>
    <property type="molecule type" value="Genomic_DNA"/>
</dbReference>
<keyword evidence="4" id="KW-0645">Protease</keyword>
<evidence type="ECO:0000256" key="1">
    <source>
        <dbReference type="SAM" id="MobiDB-lite"/>
    </source>
</evidence>
<proteinExistence type="predicted"/>
<name>A0A927MU00_9ACTN</name>
<dbReference type="Proteomes" id="UP000638648">
    <property type="component" value="Unassembled WGS sequence"/>
</dbReference>
<keyword evidence="2" id="KW-0812">Transmembrane</keyword>
<dbReference type="GO" id="GO:0008233">
    <property type="term" value="F:peptidase activity"/>
    <property type="evidence" value="ECO:0007669"/>
    <property type="project" value="UniProtKB-KW"/>
</dbReference>
<dbReference type="AlphaFoldDB" id="A0A927MU00"/>
<keyword evidence="2" id="KW-1133">Transmembrane helix</keyword>
<keyword evidence="5" id="KW-1185">Reference proteome</keyword>
<dbReference type="InterPro" id="IPR045597">
    <property type="entry name" value="DUF6458"/>
</dbReference>
<accession>A0A927MU00</accession>
<sequence length="88" mass="9902">MSIGAGIFFIAFGAILAFAVRAQPDWLRVDVVGWVFILTGITILAITLSLWSKRRRSATVSERQVLENGRQTTTERRVYHETDVPPEV</sequence>
<keyword evidence="2" id="KW-0472">Membrane</keyword>
<protein>
    <submittedName>
        <fullName evidence="4">Membrane protein implicated in regulation of membrane protease activity</fullName>
    </submittedName>
</protein>
<reference evidence="4" key="1">
    <citation type="submission" date="2020-10" db="EMBL/GenBank/DDBJ databases">
        <title>Sequencing the genomes of 1000 actinobacteria strains.</title>
        <authorList>
            <person name="Klenk H.-P."/>
        </authorList>
    </citation>
    <scope>NUCLEOTIDE SEQUENCE</scope>
    <source>
        <strain evidence="4">DSM 45354</strain>
    </source>
</reference>
<feature type="region of interest" description="Disordered" evidence="1">
    <location>
        <begin position="62"/>
        <end position="88"/>
    </location>
</feature>